<dbReference type="OrthoDB" id="5397017at2"/>
<dbReference type="AlphaFoldDB" id="Q1JWE1"/>
<dbReference type="Proteomes" id="UP000005695">
    <property type="component" value="Unassembled WGS sequence"/>
</dbReference>
<name>Q1JWE1_DESA6</name>
<proteinExistence type="predicted"/>
<accession>Q1JWE1</accession>
<keyword evidence="3" id="KW-1185">Reference proteome</keyword>
<evidence type="ECO:0008006" key="4">
    <source>
        <dbReference type="Google" id="ProtNLM"/>
    </source>
</evidence>
<sequence length="188" mass="21231">MAFWRKPQSDEDASELRSSQQRLARIQAHIDSLHRLSRQGLWGLLAFILISLVAVFLQDVNILSHLSLSMREFLGKPPSPKMINIALAVYSFSALILTLSRLSDRTEVYRGWSHVGYLSGFYIFYLFSNALRVNVVAVLVAGLAILGLEYYSIWSYAADAIRRERTIMGKLSRNLDHDANDGTEDHGS</sequence>
<reference evidence="2" key="1">
    <citation type="submission" date="2006-05" db="EMBL/GenBank/DDBJ databases">
        <title>Annotation of the draft genome assembly of Desulfuromonas acetoxidans DSM 684.</title>
        <authorList>
            <consortium name="US DOE Joint Genome Institute (JGI-ORNL)"/>
            <person name="Larimer F."/>
            <person name="Land M."/>
            <person name="Hauser L."/>
        </authorList>
    </citation>
    <scope>NUCLEOTIDE SEQUENCE [LARGE SCALE GENOMIC DNA]</scope>
    <source>
        <strain evidence="2">DSM 684</strain>
    </source>
</reference>
<feature type="transmembrane region" description="Helical" evidence="1">
    <location>
        <begin position="111"/>
        <end position="127"/>
    </location>
</feature>
<comment type="caution">
    <text evidence="2">The sequence shown here is derived from an EMBL/GenBank/DDBJ whole genome shotgun (WGS) entry which is preliminary data.</text>
</comment>
<evidence type="ECO:0000313" key="2">
    <source>
        <dbReference type="EMBL" id="EAT14542.1"/>
    </source>
</evidence>
<dbReference type="RefSeq" id="WP_006002513.1">
    <property type="nucleotide sequence ID" value="NZ_AAEW02000022.1"/>
</dbReference>
<evidence type="ECO:0000313" key="3">
    <source>
        <dbReference type="Proteomes" id="UP000005695"/>
    </source>
</evidence>
<dbReference type="EMBL" id="AAEW02000022">
    <property type="protein sequence ID" value="EAT14542.1"/>
    <property type="molecule type" value="Genomic_DNA"/>
</dbReference>
<keyword evidence="1" id="KW-1133">Transmembrane helix</keyword>
<reference evidence="2" key="2">
    <citation type="submission" date="2006-05" db="EMBL/GenBank/DDBJ databases">
        <title>Sequencing of the draft genome and assembly of Desulfuromonas acetoxidans DSM 684.</title>
        <authorList>
            <consortium name="US DOE Joint Genome Institute (JGI-PGF)"/>
            <person name="Copeland A."/>
            <person name="Lucas S."/>
            <person name="Lapidus A."/>
            <person name="Barry K."/>
            <person name="Detter J.C."/>
            <person name="Glavina del Rio T."/>
            <person name="Hammon N."/>
            <person name="Israni S."/>
            <person name="Dalin E."/>
            <person name="Tice H."/>
            <person name="Bruce D."/>
            <person name="Pitluck S."/>
            <person name="Richardson P."/>
        </authorList>
    </citation>
    <scope>NUCLEOTIDE SEQUENCE [LARGE SCALE GENOMIC DNA]</scope>
    <source>
        <strain evidence="2">DSM 684</strain>
    </source>
</reference>
<gene>
    <name evidence="2" type="ORF">Dace_0341</name>
</gene>
<protein>
    <recommendedName>
        <fullName evidence="4">Menaquinol oxidoreductase</fullName>
    </recommendedName>
</protein>
<keyword evidence="1" id="KW-0472">Membrane</keyword>
<feature type="transmembrane region" description="Helical" evidence="1">
    <location>
        <begin position="41"/>
        <end position="62"/>
    </location>
</feature>
<feature type="transmembrane region" description="Helical" evidence="1">
    <location>
        <begin position="82"/>
        <end position="99"/>
    </location>
</feature>
<evidence type="ECO:0000256" key="1">
    <source>
        <dbReference type="SAM" id="Phobius"/>
    </source>
</evidence>
<organism evidence="2 3">
    <name type="scientific">Desulfuromonas acetoxidans (strain DSM 684 / 11070)</name>
    <dbReference type="NCBI Taxonomy" id="281689"/>
    <lineage>
        <taxon>Bacteria</taxon>
        <taxon>Pseudomonadati</taxon>
        <taxon>Thermodesulfobacteriota</taxon>
        <taxon>Desulfuromonadia</taxon>
        <taxon>Desulfuromonadales</taxon>
        <taxon>Desulfuromonadaceae</taxon>
        <taxon>Desulfuromonas</taxon>
    </lineage>
</organism>
<feature type="transmembrane region" description="Helical" evidence="1">
    <location>
        <begin position="133"/>
        <end position="153"/>
    </location>
</feature>
<keyword evidence="1" id="KW-0812">Transmembrane</keyword>